<feature type="compositionally biased region" description="Acidic residues" evidence="1">
    <location>
        <begin position="198"/>
        <end position="207"/>
    </location>
</feature>
<comment type="caution">
    <text evidence="3">The sequence shown here is derived from an EMBL/GenBank/DDBJ whole genome shotgun (WGS) entry which is preliminary data.</text>
</comment>
<dbReference type="EMBL" id="JASAOG010000062">
    <property type="protein sequence ID" value="KAK0056455.1"/>
    <property type="molecule type" value="Genomic_DNA"/>
</dbReference>
<evidence type="ECO:0000313" key="3">
    <source>
        <dbReference type="EMBL" id="KAK0056455.1"/>
    </source>
</evidence>
<feature type="compositionally biased region" description="Polar residues" evidence="1">
    <location>
        <begin position="177"/>
        <end position="186"/>
    </location>
</feature>
<evidence type="ECO:0000259" key="2">
    <source>
        <dbReference type="Pfam" id="PF01661"/>
    </source>
</evidence>
<name>A0AAD8BKW4_BIOPF</name>
<feature type="region of interest" description="Disordered" evidence="1">
    <location>
        <begin position="532"/>
        <end position="553"/>
    </location>
</feature>
<evidence type="ECO:0000313" key="4">
    <source>
        <dbReference type="Proteomes" id="UP001233172"/>
    </source>
</evidence>
<feature type="region of interest" description="Disordered" evidence="1">
    <location>
        <begin position="29"/>
        <end position="89"/>
    </location>
</feature>
<feature type="domain" description="Macro" evidence="2">
    <location>
        <begin position="736"/>
        <end position="836"/>
    </location>
</feature>
<feature type="compositionally biased region" description="Polar residues" evidence="1">
    <location>
        <begin position="624"/>
        <end position="634"/>
    </location>
</feature>
<dbReference type="InterPro" id="IPR043472">
    <property type="entry name" value="Macro_dom-like"/>
</dbReference>
<feature type="compositionally biased region" description="Basic and acidic residues" evidence="1">
    <location>
        <begin position="914"/>
        <end position="925"/>
    </location>
</feature>
<dbReference type="Proteomes" id="UP001233172">
    <property type="component" value="Unassembled WGS sequence"/>
</dbReference>
<organism evidence="3 4">
    <name type="scientific">Biomphalaria pfeifferi</name>
    <name type="common">Bloodfluke planorb</name>
    <name type="synonym">Freshwater snail</name>
    <dbReference type="NCBI Taxonomy" id="112525"/>
    <lineage>
        <taxon>Eukaryota</taxon>
        <taxon>Metazoa</taxon>
        <taxon>Spiralia</taxon>
        <taxon>Lophotrochozoa</taxon>
        <taxon>Mollusca</taxon>
        <taxon>Gastropoda</taxon>
        <taxon>Heterobranchia</taxon>
        <taxon>Euthyneura</taxon>
        <taxon>Panpulmonata</taxon>
        <taxon>Hygrophila</taxon>
        <taxon>Lymnaeoidea</taxon>
        <taxon>Planorbidae</taxon>
        <taxon>Biomphalaria</taxon>
    </lineage>
</organism>
<dbReference type="Pfam" id="PF01661">
    <property type="entry name" value="Macro"/>
    <property type="match status" value="1"/>
</dbReference>
<dbReference type="SUPFAM" id="SSF52949">
    <property type="entry name" value="Macro domain-like"/>
    <property type="match status" value="1"/>
</dbReference>
<proteinExistence type="predicted"/>
<evidence type="ECO:0000256" key="1">
    <source>
        <dbReference type="SAM" id="MobiDB-lite"/>
    </source>
</evidence>
<feature type="region of interest" description="Disordered" evidence="1">
    <location>
        <begin position="394"/>
        <end position="434"/>
    </location>
</feature>
<sequence length="936" mass="102898">MGNNQSEPSDDENQKYLFHEKTLKEAENDLNIIFPPCQSNEDEYFSADEGDSVRSITPPRTRPESSSDEEVSDSGDNGEESCLAEQPNSDLDIKIAAKSNLRSKKSCGQCNVSTFQEHDSIGPEIAATRRAGRNSAYSAQNQSANVSLPVGIALSSEISPFKPITSDSSIIEDRSTSKVGSCQKINCSKRKRLGYFESDSEENEEQENSGSPVDEKKKASNKKVKQSTSSFPVVVTTKKAHYLQRNQDTDSENSDSDKADSINKRIPPLRKRPQGRRSSTKETQAYLGQNVLAVANIEGSPMDHGAQSSENVNDDVISSKLIQRESEKKCAASAKSDNRHNRNPLDKVVPNSQRVSSDWIIEGCKATPDSSTPPMVSQLTNSVVTNTVVNSGNSAFVSTHPEGIRRPFPTPRQQPENSVNTSTTSHHSVDKVEDSKSPFKDVVLTPTKLANRNHYRWSAMRDSTAGINCQQQCLSCESDLMEVDDQFNSNVYCPDYRNKKHNSNLTAENFKRIWSEKKRNISSNFKSFIKSLSPSTSLNSKDDNQKSFVSTPPKPVIATNEAFVLKQPQNTITTYVSSERKQRSFVSSSPHESQSRKHSPAKTDISPAKKNSPISALSWPKMSPISSSQTLQKTSNHKNDETFQSHSFISESSASSQRVTQVSGLSAPGSSYQNTSFDFLDKLAINILPNSASNEVLNFKLAGLFAVRICVSDLSEQSTVGIVNWTDGGLTHTVTPCSQKIAAKAGALMRAACSDYIENKGSDLEAPDVLTTPAGGQFDRSVEALLHVVAPHWIEGNETINKQALLEVYANCLRFADERLGLDSLSFPLIGEDYYPVDVCIEAFFDSLLLYLGEHTSSPPRLTLIQLITPNPDVAQFAADFIVPRMNERSSSDSSNVASATKTKCLAAITPTERSSEENNRDRAPSGRLRVKRPRL</sequence>
<feature type="region of interest" description="Disordered" evidence="1">
    <location>
        <begin position="324"/>
        <end position="349"/>
    </location>
</feature>
<gene>
    <name evidence="3" type="ORF">Bpfe_014235</name>
</gene>
<dbReference type="AlphaFoldDB" id="A0AAD8BKW4"/>
<reference evidence="3" key="2">
    <citation type="submission" date="2023-04" db="EMBL/GenBank/DDBJ databases">
        <authorList>
            <person name="Bu L."/>
            <person name="Lu L."/>
            <person name="Laidemitt M.R."/>
            <person name="Zhang S.M."/>
            <person name="Mutuku M."/>
            <person name="Mkoji G."/>
            <person name="Steinauer M."/>
            <person name="Loker E.S."/>
        </authorList>
    </citation>
    <scope>NUCLEOTIDE SEQUENCE</scope>
    <source>
        <strain evidence="3">KasaAsao</strain>
        <tissue evidence="3">Whole Snail</tissue>
    </source>
</reference>
<feature type="compositionally biased region" description="Acidic residues" evidence="1">
    <location>
        <begin position="40"/>
        <end position="50"/>
    </location>
</feature>
<feature type="compositionally biased region" description="Acidic residues" evidence="1">
    <location>
        <begin position="66"/>
        <end position="79"/>
    </location>
</feature>
<feature type="region of interest" description="Disordered" evidence="1">
    <location>
        <begin position="909"/>
        <end position="936"/>
    </location>
</feature>
<feature type="compositionally biased region" description="Low complexity" evidence="1">
    <location>
        <begin position="417"/>
        <end position="426"/>
    </location>
</feature>
<reference evidence="3" key="1">
    <citation type="journal article" date="2023" name="PLoS Negl. Trop. Dis.">
        <title>A genome sequence for Biomphalaria pfeifferi, the major vector snail for the human-infecting parasite Schistosoma mansoni.</title>
        <authorList>
            <person name="Bu L."/>
            <person name="Lu L."/>
            <person name="Laidemitt M.R."/>
            <person name="Zhang S.M."/>
            <person name="Mutuku M."/>
            <person name="Mkoji G."/>
            <person name="Steinauer M."/>
            <person name="Loker E.S."/>
        </authorList>
    </citation>
    <scope>NUCLEOTIDE SEQUENCE</scope>
    <source>
        <strain evidence="3">KasaAsao</strain>
    </source>
</reference>
<feature type="compositionally biased region" description="Basic and acidic residues" evidence="1">
    <location>
        <begin position="324"/>
        <end position="345"/>
    </location>
</feature>
<dbReference type="InterPro" id="IPR002589">
    <property type="entry name" value="Macro_dom"/>
</dbReference>
<keyword evidence="4" id="KW-1185">Reference proteome</keyword>
<accession>A0AAD8BKW4</accession>
<feature type="region of interest" description="Disordered" evidence="1">
    <location>
        <begin position="161"/>
        <end position="287"/>
    </location>
</feature>
<feature type="region of interest" description="Disordered" evidence="1">
    <location>
        <begin position="576"/>
        <end position="640"/>
    </location>
</feature>
<dbReference type="Gene3D" id="3.40.220.10">
    <property type="entry name" value="Leucine Aminopeptidase, subunit E, domain 1"/>
    <property type="match status" value="1"/>
</dbReference>
<protein>
    <recommendedName>
        <fullName evidence="2">Macro domain-containing protein</fullName>
    </recommendedName>
</protein>